<evidence type="ECO:0000256" key="1">
    <source>
        <dbReference type="ARBA" id="ARBA00022723"/>
    </source>
</evidence>
<dbReference type="STRING" id="1834516.BL253_14175"/>
<reference evidence="7" key="1">
    <citation type="submission" date="2016-10" db="EMBL/GenBank/DDBJ databases">
        <title>Frankia sp. NRRL B-16386 Genome sequencing.</title>
        <authorList>
            <person name="Ghodhbane-Gtari F."/>
            <person name="Swanson E."/>
            <person name="Gueddou A."/>
            <person name="Hezbri K."/>
            <person name="Ktari K."/>
            <person name="Nouioui I."/>
            <person name="Morris K."/>
            <person name="Simpson S."/>
            <person name="Abebe-Akele F."/>
            <person name="Thomas K."/>
            <person name="Gtari M."/>
            <person name="Tisa L.S."/>
        </authorList>
    </citation>
    <scope>NUCLEOTIDE SEQUENCE [LARGE SCALE GENOMIC DNA]</scope>
    <source>
        <strain evidence="7">NRRL B-16386</strain>
    </source>
</reference>
<organism evidence="6 7">
    <name type="scientific">Pseudofrankia asymbiotica</name>
    <dbReference type="NCBI Taxonomy" id="1834516"/>
    <lineage>
        <taxon>Bacteria</taxon>
        <taxon>Bacillati</taxon>
        <taxon>Actinomycetota</taxon>
        <taxon>Actinomycetes</taxon>
        <taxon>Frankiales</taxon>
        <taxon>Frankiaceae</taxon>
        <taxon>Pseudofrankia</taxon>
    </lineage>
</organism>
<evidence type="ECO:0000313" key="7">
    <source>
        <dbReference type="Proteomes" id="UP000188929"/>
    </source>
</evidence>
<keyword evidence="7" id="KW-1185">Reference proteome</keyword>
<keyword evidence="2" id="KW-0378">Hydrolase</keyword>
<dbReference type="InterPro" id="IPR004843">
    <property type="entry name" value="Calcineurin-like_PHP"/>
</dbReference>
<comment type="caution">
    <text evidence="6">The sequence shown here is derived from an EMBL/GenBank/DDBJ whole genome shotgun (WGS) entry which is preliminary data.</text>
</comment>
<comment type="similarity">
    <text evidence="4">Belongs to the cyclic nucleotide phosphodiesterase class-III family.</text>
</comment>
<evidence type="ECO:0000256" key="4">
    <source>
        <dbReference type="ARBA" id="ARBA00025742"/>
    </source>
</evidence>
<accession>A0A1V2ICV9</accession>
<dbReference type="Gene3D" id="3.60.21.10">
    <property type="match status" value="1"/>
</dbReference>
<proteinExistence type="inferred from homology"/>
<dbReference type="SUPFAM" id="SSF56300">
    <property type="entry name" value="Metallo-dependent phosphatases"/>
    <property type="match status" value="1"/>
</dbReference>
<dbReference type="EMBL" id="MOMC01000027">
    <property type="protein sequence ID" value="ONH30296.1"/>
    <property type="molecule type" value="Genomic_DNA"/>
</dbReference>
<name>A0A1V2ICV9_9ACTN</name>
<protein>
    <submittedName>
        <fullName evidence="6">Metallophosphatase</fullName>
    </submittedName>
</protein>
<dbReference type="RefSeq" id="WP_076817192.1">
    <property type="nucleotide sequence ID" value="NZ_MOMC01000027.1"/>
</dbReference>
<dbReference type="AlphaFoldDB" id="A0A1V2ICV9"/>
<feature type="domain" description="Calcineurin-like phosphoesterase" evidence="5">
    <location>
        <begin position="13"/>
        <end position="208"/>
    </location>
</feature>
<dbReference type="InterPro" id="IPR050884">
    <property type="entry name" value="CNP_phosphodiesterase-III"/>
</dbReference>
<gene>
    <name evidence="6" type="ORF">BL253_14175</name>
</gene>
<keyword evidence="1" id="KW-0479">Metal-binding</keyword>
<dbReference type="PANTHER" id="PTHR42988">
    <property type="entry name" value="PHOSPHOHYDROLASE"/>
    <property type="match status" value="1"/>
</dbReference>
<evidence type="ECO:0000256" key="2">
    <source>
        <dbReference type="ARBA" id="ARBA00022801"/>
    </source>
</evidence>
<evidence type="ECO:0000313" key="6">
    <source>
        <dbReference type="EMBL" id="ONH30296.1"/>
    </source>
</evidence>
<evidence type="ECO:0000256" key="3">
    <source>
        <dbReference type="ARBA" id="ARBA00023004"/>
    </source>
</evidence>
<dbReference type="Proteomes" id="UP000188929">
    <property type="component" value="Unassembled WGS sequence"/>
</dbReference>
<dbReference type="OrthoDB" id="5241795at2"/>
<dbReference type="GO" id="GO:0046872">
    <property type="term" value="F:metal ion binding"/>
    <property type="evidence" value="ECO:0007669"/>
    <property type="project" value="UniProtKB-KW"/>
</dbReference>
<dbReference type="GO" id="GO:0016787">
    <property type="term" value="F:hydrolase activity"/>
    <property type="evidence" value="ECO:0007669"/>
    <property type="project" value="UniProtKB-KW"/>
</dbReference>
<evidence type="ECO:0000259" key="5">
    <source>
        <dbReference type="Pfam" id="PF00149"/>
    </source>
</evidence>
<keyword evidence="3" id="KW-0408">Iron</keyword>
<dbReference type="PANTHER" id="PTHR42988:SF2">
    <property type="entry name" value="CYCLIC NUCLEOTIDE PHOSPHODIESTERASE CBUA0032-RELATED"/>
    <property type="match status" value="1"/>
</dbReference>
<sequence length="301" mass="31889">MRLITDTPTPTHTVIQFSDTHIVPEGELYHGMFDTLPNVAAAFDQIEESGLDVAALLLTGDLADAGDLASYRRLRAYVEKRAGRLGLPVLYLMGNHDNRGPFREGLLDAEPTTEPYDHVHWAGDLRIIALDSTEPGEVLGELTDAQLDWLAAELATPAPAGTILALHHPPVPSPIAMLNSMVLAEPERLAKVIAGTDVRIILCGHAHHATAGVLGGVPVLVAGAVAYSARALGPAGGYAGVTGGLFTRVDVYPGQAVATVIPVTVGDKIYELTPETLARFADEFNAEADTAARDLEKLTEV</sequence>
<dbReference type="InterPro" id="IPR029052">
    <property type="entry name" value="Metallo-depent_PP-like"/>
</dbReference>
<dbReference type="Pfam" id="PF00149">
    <property type="entry name" value="Metallophos"/>
    <property type="match status" value="1"/>
</dbReference>